<evidence type="ECO:0000256" key="5">
    <source>
        <dbReference type="RuleBase" id="RU361279"/>
    </source>
</evidence>
<evidence type="ECO:0000256" key="2">
    <source>
        <dbReference type="ARBA" id="ARBA00022741"/>
    </source>
</evidence>
<feature type="binding site" evidence="4">
    <location>
        <begin position="14"/>
        <end position="18"/>
    </location>
    <ligand>
        <name>ATP</name>
        <dbReference type="ChEBI" id="CHEBI:30616"/>
    </ligand>
</feature>
<dbReference type="PANTHER" id="PTHR23407">
    <property type="entry name" value="ATPASE INHIBITOR/5-FORMYLTETRAHYDROFOLATE CYCLO-LIGASE"/>
    <property type="match status" value="1"/>
</dbReference>
<reference evidence="6 7" key="1">
    <citation type="submission" date="2015-07" db="EMBL/GenBank/DDBJ databases">
        <title>Whole genome sequencing of Bosea vaviloviae isolated from cave pool.</title>
        <authorList>
            <person name="Tan N.E.H."/>
            <person name="Lee Y.P."/>
            <person name="Gan H.M."/>
            <person name="Barton H."/>
            <person name="Savka M.A."/>
        </authorList>
    </citation>
    <scope>NUCLEOTIDE SEQUENCE [LARGE SCALE GENOMIC DNA]</scope>
    <source>
        <strain evidence="6 7">SD260</strain>
    </source>
</reference>
<evidence type="ECO:0000256" key="4">
    <source>
        <dbReference type="PIRSR" id="PIRSR006806-1"/>
    </source>
</evidence>
<evidence type="ECO:0000313" key="6">
    <source>
        <dbReference type="EMBL" id="KPH81659.1"/>
    </source>
</evidence>
<keyword evidence="5" id="KW-0479">Metal-binding</keyword>
<dbReference type="Pfam" id="PF01812">
    <property type="entry name" value="5-FTHF_cyc-lig"/>
    <property type="match status" value="1"/>
</dbReference>
<dbReference type="RefSeq" id="WP_054208499.1">
    <property type="nucleotide sequence ID" value="NZ_LGSZ01000028.1"/>
</dbReference>
<sequence length="194" mass="21380">MTNPSSSDSAAPKKTALREAALALRDRIEIDDRLEWDPLIAERVLALPVFNDGAGPVSAYWPMRSEADPRPILEVLHERGIPLCLPAIVGQRMLFRRWAPYEPIVPGGFGTLVPQPEQPEVVPAILIVPLAAFDRRGYRIGYGKGHYDAKLTELGPVVSIGIAYAAQEIAAVPDEPHDRRLDWIVTERETIACG</sequence>
<feature type="binding site" evidence="4">
    <location>
        <begin position="139"/>
        <end position="147"/>
    </location>
    <ligand>
        <name>ATP</name>
        <dbReference type="ChEBI" id="CHEBI:30616"/>
    </ligand>
</feature>
<dbReference type="OrthoDB" id="9801938at2"/>
<dbReference type="EMBL" id="LGSZ01000028">
    <property type="protein sequence ID" value="KPH81659.1"/>
    <property type="molecule type" value="Genomic_DNA"/>
</dbReference>
<evidence type="ECO:0000256" key="3">
    <source>
        <dbReference type="ARBA" id="ARBA00022840"/>
    </source>
</evidence>
<dbReference type="Gene3D" id="3.40.50.10420">
    <property type="entry name" value="NagB/RpiA/CoA transferase-like"/>
    <property type="match status" value="1"/>
</dbReference>
<proteinExistence type="inferred from homology"/>
<dbReference type="PIRSF" id="PIRSF006806">
    <property type="entry name" value="FTHF_cligase"/>
    <property type="match status" value="1"/>
</dbReference>
<dbReference type="GO" id="GO:0009396">
    <property type="term" value="P:folic acid-containing compound biosynthetic process"/>
    <property type="evidence" value="ECO:0007669"/>
    <property type="project" value="TreeGrafter"/>
</dbReference>
<dbReference type="PANTHER" id="PTHR23407:SF1">
    <property type="entry name" value="5-FORMYLTETRAHYDROFOLATE CYCLO-LIGASE"/>
    <property type="match status" value="1"/>
</dbReference>
<comment type="similarity">
    <text evidence="1 5">Belongs to the 5-formyltetrahydrofolate cyclo-ligase family.</text>
</comment>
<name>A0A0N1F784_9HYPH</name>
<organism evidence="6 7">
    <name type="scientific">Bosea vaviloviae</name>
    <dbReference type="NCBI Taxonomy" id="1526658"/>
    <lineage>
        <taxon>Bacteria</taxon>
        <taxon>Pseudomonadati</taxon>
        <taxon>Pseudomonadota</taxon>
        <taxon>Alphaproteobacteria</taxon>
        <taxon>Hyphomicrobiales</taxon>
        <taxon>Boseaceae</taxon>
        <taxon>Bosea</taxon>
    </lineage>
</organism>
<feature type="binding site" evidence="4">
    <location>
        <position position="66"/>
    </location>
    <ligand>
        <name>substrate</name>
    </ligand>
</feature>
<evidence type="ECO:0000256" key="1">
    <source>
        <dbReference type="ARBA" id="ARBA00010638"/>
    </source>
</evidence>
<dbReference type="GO" id="GO:0005524">
    <property type="term" value="F:ATP binding"/>
    <property type="evidence" value="ECO:0007669"/>
    <property type="project" value="UniProtKB-KW"/>
</dbReference>
<dbReference type="PATRIC" id="fig|1526658.3.peg.2271"/>
<keyword evidence="3 4" id="KW-0067">ATP-binding</keyword>
<dbReference type="InterPro" id="IPR037171">
    <property type="entry name" value="NagB/RpiA_transferase-like"/>
</dbReference>
<dbReference type="GO" id="GO:0030272">
    <property type="term" value="F:5-formyltetrahydrofolate cyclo-ligase activity"/>
    <property type="evidence" value="ECO:0007669"/>
    <property type="project" value="UniProtKB-EC"/>
</dbReference>
<keyword evidence="5" id="KW-0460">Magnesium</keyword>
<evidence type="ECO:0000313" key="7">
    <source>
        <dbReference type="Proteomes" id="UP000037822"/>
    </source>
</evidence>
<dbReference type="GO" id="GO:0035999">
    <property type="term" value="P:tetrahydrofolate interconversion"/>
    <property type="evidence" value="ECO:0007669"/>
    <property type="project" value="TreeGrafter"/>
</dbReference>
<comment type="catalytic activity">
    <reaction evidence="5">
        <text>(6S)-5-formyl-5,6,7,8-tetrahydrofolate + ATP = (6R)-5,10-methenyltetrahydrofolate + ADP + phosphate</text>
        <dbReference type="Rhea" id="RHEA:10488"/>
        <dbReference type="ChEBI" id="CHEBI:30616"/>
        <dbReference type="ChEBI" id="CHEBI:43474"/>
        <dbReference type="ChEBI" id="CHEBI:57455"/>
        <dbReference type="ChEBI" id="CHEBI:57457"/>
        <dbReference type="ChEBI" id="CHEBI:456216"/>
        <dbReference type="EC" id="6.3.3.2"/>
    </reaction>
</comment>
<gene>
    <name evidence="6" type="ORF">AE618_07965</name>
</gene>
<dbReference type="NCBIfam" id="TIGR02727">
    <property type="entry name" value="MTHFS_bact"/>
    <property type="match status" value="1"/>
</dbReference>
<dbReference type="EC" id="6.3.3.2" evidence="5"/>
<dbReference type="AlphaFoldDB" id="A0A0N1F784"/>
<comment type="caution">
    <text evidence="6">The sequence shown here is derived from an EMBL/GenBank/DDBJ whole genome shotgun (WGS) entry which is preliminary data.</text>
</comment>
<dbReference type="SUPFAM" id="SSF100950">
    <property type="entry name" value="NagB/RpiA/CoA transferase-like"/>
    <property type="match status" value="1"/>
</dbReference>
<dbReference type="Proteomes" id="UP000037822">
    <property type="component" value="Unassembled WGS sequence"/>
</dbReference>
<keyword evidence="2 4" id="KW-0547">Nucleotide-binding</keyword>
<comment type="cofactor">
    <cofactor evidence="5">
        <name>Mg(2+)</name>
        <dbReference type="ChEBI" id="CHEBI:18420"/>
    </cofactor>
</comment>
<accession>A0A0N1F784</accession>
<dbReference type="InterPro" id="IPR002698">
    <property type="entry name" value="FTHF_cligase"/>
</dbReference>
<keyword evidence="7" id="KW-1185">Reference proteome</keyword>
<protein>
    <recommendedName>
        <fullName evidence="5">5-formyltetrahydrofolate cyclo-ligase</fullName>
        <ecNumber evidence="5">6.3.3.2</ecNumber>
    </recommendedName>
</protein>
<dbReference type="InterPro" id="IPR024185">
    <property type="entry name" value="FTHF_cligase-like_sf"/>
</dbReference>
<dbReference type="GO" id="GO:0046872">
    <property type="term" value="F:metal ion binding"/>
    <property type="evidence" value="ECO:0007669"/>
    <property type="project" value="UniProtKB-KW"/>
</dbReference>